<evidence type="ECO:0000259" key="1">
    <source>
        <dbReference type="Pfam" id="PF23622"/>
    </source>
</evidence>
<dbReference type="InterPro" id="IPR055357">
    <property type="entry name" value="LRR_At1g61320_AtMIF1"/>
</dbReference>
<proteinExistence type="predicted"/>
<dbReference type="SUPFAM" id="SSF52058">
    <property type="entry name" value="L domain-like"/>
    <property type="match status" value="1"/>
</dbReference>
<reference evidence="2" key="1">
    <citation type="submission" date="2015-06" db="UniProtKB">
        <authorList>
            <consortium name="EnsemblPlants"/>
        </authorList>
    </citation>
    <scope>IDENTIFICATION</scope>
</reference>
<feature type="domain" description="At1g61320/AtMIF1 LRR" evidence="1">
    <location>
        <begin position="106"/>
        <end position="371"/>
    </location>
</feature>
<dbReference type="SUPFAM" id="SSF81383">
    <property type="entry name" value="F-box domain"/>
    <property type="match status" value="1"/>
</dbReference>
<dbReference type="AlphaFoldDB" id="N1QQD3"/>
<organism evidence="2">
    <name type="scientific">Aegilops tauschii</name>
    <name type="common">Tausch's goatgrass</name>
    <name type="synonym">Aegilops squarrosa</name>
    <dbReference type="NCBI Taxonomy" id="37682"/>
    <lineage>
        <taxon>Eukaryota</taxon>
        <taxon>Viridiplantae</taxon>
        <taxon>Streptophyta</taxon>
        <taxon>Embryophyta</taxon>
        <taxon>Tracheophyta</taxon>
        <taxon>Spermatophyta</taxon>
        <taxon>Magnoliopsida</taxon>
        <taxon>Liliopsida</taxon>
        <taxon>Poales</taxon>
        <taxon>Poaceae</taxon>
        <taxon>BOP clade</taxon>
        <taxon>Pooideae</taxon>
        <taxon>Triticodae</taxon>
        <taxon>Triticeae</taxon>
        <taxon>Triticinae</taxon>
        <taxon>Aegilops</taxon>
    </lineage>
</organism>
<name>N1QQD3_AEGTA</name>
<dbReference type="InterPro" id="IPR032675">
    <property type="entry name" value="LRR_dom_sf"/>
</dbReference>
<accession>N1QQD3</accession>
<protein>
    <recommendedName>
        <fullName evidence="1">At1g61320/AtMIF1 LRR domain-containing protein</fullName>
    </recommendedName>
</protein>
<dbReference type="PANTHER" id="PTHR32153">
    <property type="entry name" value="OJ000223_09.16 PROTEIN"/>
    <property type="match status" value="1"/>
</dbReference>
<dbReference type="InterPro" id="IPR036047">
    <property type="entry name" value="F-box-like_dom_sf"/>
</dbReference>
<evidence type="ECO:0000313" key="2">
    <source>
        <dbReference type="EnsemblPlants" id="EMT01313"/>
    </source>
</evidence>
<sequence>MESPPHKRNVGRDEDRISALTDDLLVGILERIDLRDAVRAGALSTRWRHLPYRLSRLHLDVAHFQGATALEVMDAFTGAAQSNTAPLLAEIGQQFMSFSRTYPVTFWWLTRLTFEHLVFGHSNITDLISASGRLRHLTLRLCRLVDLHSALKVDVPTSGIQELEFFGFGCTQIELISVPKLRQVWCQYLLFENPPVCFGYVPELRVVRLFSKAKAWQASFTLSECLSKSATNLSKLHLDFFHQKIWIQPEHPKQLTTILRNLTSVFLLGIFSECDLSWTLFFLEAAPALKNIALSRHSCIMRLENSPEKTNVVWKPSKDLKHLNLKVLLICGCEDEDKVTNYTRLVVGRAVGLNSIMLHGEYPCEDCSATDLERHKMGKASKGLFGNPPAPRNPESCEAGKQPLHKFQLRLHLLREWSWGAEYLRTGP</sequence>
<dbReference type="InterPro" id="IPR044997">
    <property type="entry name" value="F-box_plant"/>
</dbReference>
<dbReference type="Pfam" id="PF23622">
    <property type="entry name" value="LRR_At1g61320_AtMIF1"/>
    <property type="match status" value="1"/>
</dbReference>
<dbReference type="EnsemblPlants" id="EMT01313">
    <property type="protein sequence ID" value="EMT01313"/>
    <property type="gene ID" value="F775_16603"/>
</dbReference>
<dbReference type="Gene3D" id="3.80.10.10">
    <property type="entry name" value="Ribonuclease Inhibitor"/>
    <property type="match status" value="1"/>
</dbReference>